<organism evidence="3 4">
    <name type="scientific">Streptomyces brasiliensis</name>
    <dbReference type="NCBI Taxonomy" id="1954"/>
    <lineage>
        <taxon>Bacteria</taxon>
        <taxon>Bacillati</taxon>
        <taxon>Actinomycetota</taxon>
        <taxon>Actinomycetes</taxon>
        <taxon>Kitasatosporales</taxon>
        <taxon>Streptomycetaceae</taxon>
        <taxon>Streptomyces</taxon>
    </lineage>
</organism>
<dbReference type="GO" id="GO:0016491">
    <property type="term" value="F:oxidoreductase activity"/>
    <property type="evidence" value="ECO:0007669"/>
    <property type="project" value="UniProtKB-KW"/>
</dbReference>
<dbReference type="InterPro" id="IPR002347">
    <property type="entry name" value="SDR_fam"/>
</dbReference>
<dbReference type="PROSITE" id="PS00061">
    <property type="entry name" value="ADH_SHORT"/>
    <property type="match status" value="1"/>
</dbReference>
<dbReference type="Pfam" id="PF13561">
    <property type="entry name" value="adh_short_C2"/>
    <property type="match status" value="1"/>
</dbReference>
<reference evidence="3" key="2">
    <citation type="submission" date="2020-09" db="EMBL/GenBank/DDBJ databases">
        <authorList>
            <person name="Sun Q."/>
            <person name="Ohkuma M."/>
        </authorList>
    </citation>
    <scope>NUCLEOTIDE SEQUENCE</scope>
    <source>
        <strain evidence="3">JCM 3086</strain>
    </source>
</reference>
<evidence type="ECO:0000256" key="2">
    <source>
        <dbReference type="ARBA" id="ARBA00023002"/>
    </source>
</evidence>
<sequence length="248" mass="26013">MLLDGKVAIVTGAARGQGEAEARLFARHGCRVVLTDVLTAEGRAVAADIGSTAVFEEHDVSNEHDWQQVVAFARERFGGLDILVNNAAVHESALLENTELSSFERMIRINQVSCFLGMRAVVGELRARGGGSIVNISSVNGLVGVASTLAYSATKWAVRGMTKAAAIELGPAGIRVNSVHPGAIDTPMVRAPFESDIDSLVARLPIARMAQPEEIAELVLFLASDASSYCTGAEFVADGGMSAGPFGT</sequence>
<dbReference type="Gene3D" id="3.40.50.720">
    <property type="entry name" value="NAD(P)-binding Rossmann-like Domain"/>
    <property type="match status" value="1"/>
</dbReference>
<keyword evidence="4" id="KW-1185">Reference proteome</keyword>
<dbReference type="PANTHER" id="PTHR24321:SF8">
    <property type="entry name" value="ESTRADIOL 17-BETA-DEHYDROGENASE 8-RELATED"/>
    <property type="match status" value="1"/>
</dbReference>
<comment type="similarity">
    <text evidence="1">Belongs to the short-chain dehydrogenases/reductases (SDR) family.</text>
</comment>
<evidence type="ECO:0000313" key="4">
    <source>
        <dbReference type="Proteomes" id="UP000657574"/>
    </source>
</evidence>
<protein>
    <submittedName>
        <fullName evidence="3">3-alpha-hydroxysteroid dehydrogenase</fullName>
    </submittedName>
</protein>
<dbReference type="PRINTS" id="PR00081">
    <property type="entry name" value="GDHRDH"/>
</dbReference>
<dbReference type="EMBL" id="BMQA01000127">
    <property type="protein sequence ID" value="GGJ71169.1"/>
    <property type="molecule type" value="Genomic_DNA"/>
</dbReference>
<dbReference type="InterPro" id="IPR020904">
    <property type="entry name" value="Sc_DH/Rdtase_CS"/>
</dbReference>
<dbReference type="Proteomes" id="UP000657574">
    <property type="component" value="Unassembled WGS sequence"/>
</dbReference>
<comment type="caution">
    <text evidence="3">The sequence shown here is derived from an EMBL/GenBank/DDBJ whole genome shotgun (WGS) entry which is preliminary data.</text>
</comment>
<dbReference type="NCBIfam" id="NF005559">
    <property type="entry name" value="PRK07231.1"/>
    <property type="match status" value="1"/>
</dbReference>
<dbReference type="PANTHER" id="PTHR24321">
    <property type="entry name" value="DEHYDROGENASES, SHORT CHAIN"/>
    <property type="match status" value="1"/>
</dbReference>
<dbReference type="FunFam" id="3.40.50.720:FF:000084">
    <property type="entry name" value="Short-chain dehydrogenase reductase"/>
    <property type="match status" value="1"/>
</dbReference>
<dbReference type="InterPro" id="IPR036291">
    <property type="entry name" value="NAD(P)-bd_dom_sf"/>
</dbReference>
<gene>
    <name evidence="3" type="ORF">GCM10010121_097200</name>
</gene>
<evidence type="ECO:0000313" key="3">
    <source>
        <dbReference type="EMBL" id="GGJ71169.1"/>
    </source>
</evidence>
<accession>A0A917PCT5</accession>
<reference evidence="3" key="1">
    <citation type="journal article" date="2014" name="Int. J. Syst. Evol. Microbiol.">
        <title>Complete genome sequence of Corynebacterium casei LMG S-19264T (=DSM 44701T), isolated from a smear-ripened cheese.</title>
        <authorList>
            <consortium name="US DOE Joint Genome Institute (JGI-PGF)"/>
            <person name="Walter F."/>
            <person name="Albersmeier A."/>
            <person name="Kalinowski J."/>
            <person name="Ruckert C."/>
        </authorList>
    </citation>
    <scope>NUCLEOTIDE SEQUENCE</scope>
    <source>
        <strain evidence="3">JCM 3086</strain>
    </source>
</reference>
<dbReference type="RefSeq" id="WP_189317673.1">
    <property type="nucleotide sequence ID" value="NZ_BMQA01000127.1"/>
</dbReference>
<dbReference type="SUPFAM" id="SSF51735">
    <property type="entry name" value="NAD(P)-binding Rossmann-fold domains"/>
    <property type="match status" value="1"/>
</dbReference>
<evidence type="ECO:0000256" key="1">
    <source>
        <dbReference type="ARBA" id="ARBA00006484"/>
    </source>
</evidence>
<dbReference type="PRINTS" id="PR00080">
    <property type="entry name" value="SDRFAMILY"/>
</dbReference>
<keyword evidence="2" id="KW-0560">Oxidoreductase</keyword>
<name>A0A917PCT5_9ACTN</name>
<dbReference type="AlphaFoldDB" id="A0A917PCT5"/>
<proteinExistence type="inferred from homology"/>